<feature type="chain" id="PRO_5039180041" evidence="5">
    <location>
        <begin position="26"/>
        <end position="392"/>
    </location>
</feature>
<dbReference type="AlphaFoldDB" id="A0A1G7M3C9"/>
<dbReference type="PANTHER" id="PTHR47151">
    <property type="entry name" value="LEU/ILE/VAL-BINDING ABC TRANSPORTER SUBUNIT"/>
    <property type="match status" value="1"/>
</dbReference>
<evidence type="ECO:0000256" key="1">
    <source>
        <dbReference type="ARBA" id="ARBA00010062"/>
    </source>
</evidence>
<dbReference type="Gene3D" id="3.40.50.2300">
    <property type="match status" value="2"/>
</dbReference>
<evidence type="ECO:0000313" key="8">
    <source>
        <dbReference type="Proteomes" id="UP000243333"/>
    </source>
</evidence>
<keyword evidence="4" id="KW-0029">Amino-acid transport</keyword>
<organism evidence="7 8">
    <name type="scientific">Sporolituus thermophilus DSM 23256</name>
    <dbReference type="NCBI Taxonomy" id="1123285"/>
    <lineage>
        <taxon>Bacteria</taxon>
        <taxon>Bacillati</taxon>
        <taxon>Bacillota</taxon>
        <taxon>Negativicutes</taxon>
        <taxon>Selenomonadales</taxon>
        <taxon>Sporomusaceae</taxon>
        <taxon>Sporolituus</taxon>
    </lineage>
</organism>
<dbReference type="PROSITE" id="PS51257">
    <property type="entry name" value="PROKAR_LIPOPROTEIN"/>
    <property type="match status" value="1"/>
</dbReference>
<keyword evidence="3 5" id="KW-0732">Signal</keyword>
<dbReference type="STRING" id="1123285.SAMN05660235_01988"/>
<dbReference type="Proteomes" id="UP000243333">
    <property type="component" value="Unassembled WGS sequence"/>
</dbReference>
<comment type="similarity">
    <text evidence="1">Belongs to the leucine-binding protein family.</text>
</comment>
<dbReference type="InterPro" id="IPR000709">
    <property type="entry name" value="Leu_Ile_Val-bd"/>
</dbReference>
<dbReference type="PANTHER" id="PTHR47151:SF2">
    <property type="entry name" value="AMINO ACID BINDING PROTEIN"/>
    <property type="match status" value="1"/>
</dbReference>
<dbReference type="OrthoDB" id="9783240at2"/>
<dbReference type="PRINTS" id="PR00337">
    <property type="entry name" value="LEUILEVALBP"/>
</dbReference>
<dbReference type="Pfam" id="PF13458">
    <property type="entry name" value="Peripla_BP_6"/>
    <property type="match status" value="1"/>
</dbReference>
<gene>
    <name evidence="7" type="ORF">SAMN05660235_01988</name>
</gene>
<evidence type="ECO:0000313" key="7">
    <source>
        <dbReference type="EMBL" id="SDF56173.1"/>
    </source>
</evidence>
<evidence type="ECO:0000256" key="2">
    <source>
        <dbReference type="ARBA" id="ARBA00022448"/>
    </source>
</evidence>
<accession>A0A1G7M3C9</accession>
<protein>
    <submittedName>
        <fullName evidence="7">Amino acid/amide ABC transporter substrate-binding protein, HAAT family</fullName>
    </submittedName>
</protein>
<keyword evidence="8" id="KW-1185">Reference proteome</keyword>
<dbReference type="RefSeq" id="WP_093690438.1">
    <property type="nucleotide sequence ID" value="NZ_FNBU01000015.1"/>
</dbReference>
<feature type="signal peptide" evidence="5">
    <location>
        <begin position="1"/>
        <end position="25"/>
    </location>
</feature>
<feature type="domain" description="Leucine-binding protein" evidence="6">
    <location>
        <begin position="40"/>
        <end position="383"/>
    </location>
</feature>
<dbReference type="SUPFAM" id="SSF53822">
    <property type="entry name" value="Periplasmic binding protein-like I"/>
    <property type="match status" value="1"/>
</dbReference>
<dbReference type="GO" id="GO:0006865">
    <property type="term" value="P:amino acid transport"/>
    <property type="evidence" value="ECO:0007669"/>
    <property type="project" value="UniProtKB-KW"/>
</dbReference>
<evidence type="ECO:0000256" key="3">
    <source>
        <dbReference type="ARBA" id="ARBA00022729"/>
    </source>
</evidence>
<dbReference type="EMBL" id="FNBU01000015">
    <property type="protein sequence ID" value="SDF56173.1"/>
    <property type="molecule type" value="Genomic_DNA"/>
</dbReference>
<evidence type="ECO:0000256" key="4">
    <source>
        <dbReference type="ARBA" id="ARBA00022970"/>
    </source>
</evidence>
<dbReference type="InterPro" id="IPR028081">
    <property type="entry name" value="Leu-bd"/>
</dbReference>
<dbReference type="CDD" id="cd19980">
    <property type="entry name" value="PBP1_ABC_ligand_binding-like"/>
    <property type="match status" value="1"/>
</dbReference>
<proteinExistence type="inferred from homology"/>
<keyword evidence="2" id="KW-0813">Transport</keyword>
<sequence length="392" mass="42314">MIMDGKILKKICFALATILVLALLAAGCGSSASQGTKTAPIKFGVIGPYTGPNAKPGQSMKQGVLLAVEEINKAGGIKGRMLEPIFEDDASVPAQSVSATEKLITKDEVAFLIGTFNSSTTLADMKIIDREKVPMLVPIAVAIEITESGNKWVFRNCATNPMQATQLMTYIFNNTKQRKFAIIHENTDYGKGLATASAAFIKEKGGEVITETYSIGDTDFYAQLTKVKNYEPDAIIICGNLSEGSQITRQIKELGIKAQLYGYGGLSSYDYNNIAGGSNEGLIATSYFESNSPNPLAQNFVKAYKAKFGVDPDMFAAAIYEAVYIAKAAMEKMSDQKDIASFRSELRNALAATKDLPGVQGPTTFDSKGQAVKQVMIVQWHNGQKKILFPTN</sequence>
<evidence type="ECO:0000259" key="6">
    <source>
        <dbReference type="Pfam" id="PF13458"/>
    </source>
</evidence>
<evidence type="ECO:0000256" key="5">
    <source>
        <dbReference type="SAM" id="SignalP"/>
    </source>
</evidence>
<dbReference type="InterPro" id="IPR028082">
    <property type="entry name" value="Peripla_BP_I"/>
</dbReference>
<reference evidence="8" key="1">
    <citation type="submission" date="2016-10" db="EMBL/GenBank/DDBJ databases">
        <authorList>
            <person name="Varghese N."/>
            <person name="Submissions S."/>
        </authorList>
    </citation>
    <scope>NUCLEOTIDE SEQUENCE [LARGE SCALE GENOMIC DNA]</scope>
    <source>
        <strain evidence="8">DSM 23256</strain>
    </source>
</reference>
<name>A0A1G7M3C9_9FIRM</name>